<protein>
    <recommendedName>
        <fullName evidence="1">Knr4/Smi1-like domain-containing protein</fullName>
    </recommendedName>
</protein>
<dbReference type="PATRIC" id="fig|362787.3.peg.520"/>
<evidence type="ECO:0000313" key="2">
    <source>
        <dbReference type="EMBL" id="KIC73414.1"/>
    </source>
</evidence>
<dbReference type="Proteomes" id="UP000031465">
    <property type="component" value="Unassembled WGS sequence"/>
</dbReference>
<evidence type="ECO:0000259" key="1">
    <source>
        <dbReference type="SMART" id="SM00860"/>
    </source>
</evidence>
<dbReference type="Gene3D" id="3.40.1580.10">
    <property type="entry name" value="SMI1/KNR4-like"/>
    <property type="match status" value="1"/>
</dbReference>
<dbReference type="AlphaFoldDB" id="A0A0C1H7K8"/>
<accession>A0A0C1H7K8</accession>
<dbReference type="Pfam" id="PF09346">
    <property type="entry name" value="SMI1_KNR4"/>
    <property type="match status" value="1"/>
</dbReference>
<evidence type="ECO:0000313" key="3">
    <source>
        <dbReference type="Proteomes" id="UP000031465"/>
    </source>
</evidence>
<comment type="caution">
    <text evidence="2">The sequence shown here is derived from an EMBL/GenBank/DDBJ whole genome shotgun (WGS) entry which is preliminary data.</text>
</comment>
<dbReference type="SUPFAM" id="SSF160631">
    <property type="entry name" value="SMI1/KNR4-like"/>
    <property type="match status" value="1"/>
</dbReference>
<proteinExistence type="predicted"/>
<dbReference type="SMART" id="SM00860">
    <property type="entry name" value="SMI1_KNR4"/>
    <property type="match status" value="1"/>
</dbReference>
<dbReference type="InterPro" id="IPR018958">
    <property type="entry name" value="Knr4/Smi1-like_dom"/>
</dbReference>
<reference evidence="2 3" key="1">
    <citation type="journal article" date="2014" name="Mol. Biol. Evol.">
        <title>Massive expansion of Ubiquitination-related gene families within the Chlamydiae.</title>
        <authorList>
            <person name="Domman D."/>
            <person name="Collingro A."/>
            <person name="Lagkouvardos I."/>
            <person name="Gehre L."/>
            <person name="Weinmaier T."/>
            <person name="Rattei T."/>
            <person name="Subtil A."/>
            <person name="Horn M."/>
        </authorList>
    </citation>
    <scope>NUCLEOTIDE SEQUENCE [LARGE SCALE GENOMIC DNA]</scope>
    <source>
        <strain evidence="2 3">EI2</strain>
    </source>
</reference>
<dbReference type="InterPro" id="IPR037883">
    <property type="entry name" value="Knr4/Smi1-like_sf"/>
</dbReference>
<gene>
    <name evidence="2" type="ORF">DB44_BG01030</name>
</gene>
<feature type="domain" description="Knr4/Smi1-like" evidence="1">
    <location>
        <begin position="132"/>
        <end position="269"/>
    </location>
</feature>
<name>A0A0C1H7K8_9BACT</name>
<organism evidence="2 3">
    <name type="scientific">Candidatus Protochlamydia amoebophila</name>
    <dbReference type="NCBI Taxonomy" id="362787"/>
    <lineage>
        <taxon>Bacteria</taxon>
        <taxon>Pseudomonadati</taxon>
        <taxon>Chlamydiota</taxon>
        <taxon>Chlamydiia</taxon>
        <taxon>Parachlamydiales</taxon>
        <taxon>Parachlamydiaceae</taxon>
        <taxon>Candidatus Protochlamydia</taxon>
    </lineage>
</organism>
<sequence>MIKDYLIMDRHVKEHYSCYSEESPQGHFHCVIELNENPMMDWQEASEIAPNLTRGWYELAQLPVQDRIEFTKEFWLTKLPYHPSLNEFLNKFFSRVDNIGIFLTQQKYEDSFEVSFVYSLINDGGFFHGSVPASEQEINALQKVFPDYILPSDFLAFLQIHNGFAKLTDTGIIKSIEMANAYEVLQKLLEKESPMTTTKGVVVYPRSIIPFYQSFGMPFFQCFWGEWYPDHEMGNVYYSNSAKTILDCAKLDDCVETMAFATFTEWLMFYLEKID</sequence>
<dbReference type="EMBL" id="JSAN01000030">
    <property type="protein sequence ID" value="KIC73414.1"/>
    <property type="molecule type" value="Genomic_DNA"/>
</dbReference>